<keyword evidence="1 4" id="KW-0378">Hydrolase</keyword>
<dbReference type="PANTHER" id="PTHR43798:SF31">
    <property type="entry name" value="AB HYDROLASE SUPERFAMILY PROTEIN YCLE"/>
    <property type="match status" value="1"/>
</dbReference>
<evidence type="ECO:0000313" key="5">
    <source>
        <dbReference type="Proteomes" id="UP000255036"/>
    </source>
</evidence>
<comment type="caution">
    <text evidence="4">The sequence shown here is derived from an EMBL/GenBank/DDBJ whole genome shotgun (WGS) entry which is preliminary data.</text>
</comment>
<protein>
    <submittedName>
        <fullName evidence="4">Alpha/beta hydrolase</fullName>
    </submittedName>
</protein>
<dbReference type="GO" id="GO:0016787">
    <property type="term" value="F:hydrolase activity"/>
    <property type="evidence" value="ECO:0007669"/>
    <property type="project" value="UniProtKB-KW"/>
</dbReference>
<evidence type="ECO:0000256" key="2">
    <source>
        <dbReference type="SAM" id="Phobius"/>
    </source>
</evidence>
<feature type="transmembrane region" description="Helical" evidence="2">
    <location>
        <begin position="123"/>
        <end position="140"/>
    </location>
</feature>
<dbReference type="PRINTS" id="PR00111">
    <property type="entry name" value="ABHYDROLASE"/>
</dbReference>
<dbReference type="InterPro" id="IPR000073">
    <property type="entry name" value="AB_hydrolase_1"/>
</dbReference>
<dbReference type="Gene3D" id="3.40.50.1820">
    <property type="entry name" value="alpha/beta hydrolase"/>
    <property type="match status" value="1"/>
</dbReference>
<feature type="domain" description="AB hydrolase-1" evidence="3">
    <location>
        <begin position="14"/>
        <end position="116"/>
    </location>
</feature>
<evidence type="ECO:0000256" key="1">
    <source>
        <dbReference type="ARBA" id="ARBA00022801"/>
    </source>
</evidence>
<keyword evidence="2" id="KW-0472">Membrane</keyword>
<dbReference type="InterPro" id="IPR050266">
    <property type="entry name" value="AB_hydrolase_sf"/>
</dbReference>
<dbReference type="InterPro" id="IPR029058">
    <property type="entry name" value="AB_hydrolase_fold"/>
</dbReference>
<accession>A0A371AYZ2</accession>
<dbReference type="Pfam" id="PF00561">
    <property type="entry name" value="Abhydrolase_1"/>
    <property type="match status" value="1"/>
</dbReference>
<dbReference type="RefSeq" id="WP_115480954.1">
    <property type="nucleotide sequence ID" value="NZ_QRCT01000012.1"/>
</dbReference>
<gene>
    <name evidence="4" type="ORF">DWV06_04440</name>
</gene>
<evidence type="ECO:0000313" key="4">
    <source>
        <dbReference type="EMBL" id="RDU24722.1"/>
    </source>
</evidence>
<organism evidence="4 5">
    <name type="scientific">Anaerosacchariphilus polymeriproducens</name>
    <dbReference type="NCBI Taxonomy" id="1812858"/>
    <lineage>
        <taxon>Bacteria</taxon>
        <taxon>Bacillati</taxon>
        <taxon>Bacillota</taxon>
        <taxon>Clostridia</taxon>
        <taxon>Lachnospirales</taxon>
        <taxon>Lachnospiraceae</taxon>
        <taxon>Anaerosacchariphilus</taxon>
    </lineage>
</organism>
<keyword evidence="2" id="KW-0812">Transmembrane</keyword>
<dbReference type="GO" id="GO:0016020">
    <property type="term" value="C:membrane"/>
    <property type="evidence" value="ECO:0007669"/>
    <property type="project" value="TreeGrafter"/>
</dbReference>
<dbReference type="SUPFAM" id="SSF53474">
    <property type="entry name" value="alpha/beta-Hydrolases"/>
    <property type="match status" value="1"/>
</dbReference>
<dbReference type="OrthoDB" id="9776303at2"/>
<reference evidence="4 5" key="1">
    <citation type="submission" date="2018-07" db="EMBL/GenBank/DDBJ databases">
        <title>Anaerosacharophilus polymeroproducens gen. nov. sp. nov., an anaerobic bacterium isolated from salt field.</title>
        <authorList>
            <person name="Kim W."/>
            <person name="Yang S.-H."/>
            <person name="Oh J."/>
            <person name="Lee J.-H."/>
            <person name="Kwon K.K."/>
        </authorList>
    </citation>
    <scope>NUCLEOTIDE SEQUENCE [LARGE SCALE GENOMIC DNA]</scope>
    <source>
        <strain evidence="4 5">MCWD5</strain>
    </source>
</reference>
<dbReference type="Proteomes" id="UP000255036">
    <property type="component" value="Unassembled WGS sequence"/>
</dbReference>
<keyword evidence="2" id="KW-1133">Transmembrane helix</keyword>
<keyword evidence="5" id="KW-1185">Reference proteome</keyword>
<dbReference type="PANTHER" id="PTHR43798">
    <property type="entry name" value="MONOACYLGLYCEROL LIPASE"/>
    <property type="match status" value="1"/>
</dbReference>
<dbReference type="AlphaFoldDB" id="A0A371AYZ2"/>
<proteinExistence type="predicted"/>
<sequence>MDIKLNYVEKGKGKPLILLHGNGENLKYFVHQIEYFSKSYRVIAIDTRGHGKSPRGNRPFTLKQFAEDLKDFVEEKKLEEIILLGFSDGANIALLFALKYPHYLSKLILNGADLHPSGVKRRVQIPIIITYGMFCILSFFHKKWVAKKEMFALMVNQPNIQKEELKKLNIKSLVIAGTNDMIKLNHTLKIHRYINNSKLCVIPGDHFIAKKESKRFNKEVEEFIKENRY</sequence>
<feature type="transmembrane region" description="Helical" evidence="2">
    <location>
        <begin position="81"/>
        <end position="103"/>
    </location>
</feature>
<evidence type="ECO:0000259" key="3">
    <source>
        <dbReference type="Pfam" id="PF00561"/>
    </source>
</evidence>
<name>A0A371AYZ2_9FIRM</name>
<dbReference type="EMBL" id="QRCT01000012">
    <property type="protein sequence ID" value="RDU24722.1"/>
    <property type="molecule type" value="Genomic_DNA"/>
</dbReference>